<reference evidence="3" key="2">
    <citation type="submission" date="2025-08" db="UniProtKB">
        <authorList>
            <consortium name="Ensembl"/>
        </authorList>
    </citation>
    <scope>IDENTIFICATION</scope>
</reference>
<dbReference type="PANTHER" id="PTHR21377:SF0">
    <property type="entry name" value="PROTEIN FAM210B, MITOCHONDRIAL"/>
    <property type="match status" value="1"/>
</dbReference>
<keyword evidence="1" id="KW-0812">Transmembrane</keyword>
<dbReference type="STRING" id="51511.ENSCSAVP00000004105"/>
<keyword evidence="4" id="KW-1185">Reference proteome</keyword>
<dbReference type="Proteomes" id="UP000007875">
    <property type="component" value="Unassembled WGS sequence"/>
</dbReference>
<dbReference type="InterPro" id="IPR045866">
    <property type="entry name" value="FAM210A/B-like"/>
</dbReference>
<dbReference type="InterPro" id="IPR009688">
    <property type="entry name" value="FAM210A/B-like_dom"/>
</dbReference>
<accession>H2YFK7</accession>
<feature type="domain" description="DUF1279" evidence="2">
    <location>
        <begin position="129"/>
        <end position="211"/>
    </location>
</feature>
<dbReference type="PANTHER" id="PTHR21377">
    <property type="entry name" value="PROTEIN FAM210B, MITOCHONDRIAL"/>
    <property type="match status" value="1"/>
</dbReference>
<dbReference type="GeneTree" id="ENSGT00940000156134"/>
<name>H2YFK7_CIOSA</name>
<dbReference type="AlphaFoldDB" id="H2YFK7"/>
<evidence type="ECO:0000313" key="3">
    <source>
        <dbReference type="Ensembl" id="ENSCSAVP00000004105.1"/>
    </source>
</evidence>
<dbReference type="GO" id="GO:0005739">
    <property type="term" value="C:mitochondrion"/>
    <property type="evidence" value="ECO:0007669"/>
    <property type="project" value="TreeGrafter"/>
</dbReference>
<reference evidence="4" key="1">
    <citation type="submission" date="2003-08" db="EMBL/GenBank/DDBJ databases">
        <authorList>
            <person name="Birren B."/>
            <person name="Nusbaum C."/>
            <person name="Abebe A."/>
            <person name="Abouelleil A."/>
            <person name="Adekoya E."/>
            <person name="Ait-zahra M."/>
            <person name="Allen N."/>
            <person name="Allen T."/>
            <person name="An P."/>
            <person name="Anderson M."/>
            <person name="Anderson S."/>
            <person name="Arachchi H."/>
            <person name="Armbruster J."/>
            <person name="Bachantsang P."/>
            <person name="Baldwin J."/>
            <person name="Barry A."/>
            <person name="Bayul T."/>
            <person name="Blitshsteyn B."/>
            <person name="Bloom T."/>
            <person name="Blye J."/>
            <person name="Boguslavskiy L."/>
            <person name="Borowsky M."/>
            <person name="Boukhgalter B."/>
            <person name="Brunache A."/>
            <person name="Butler J."/>
            <person name="Calixte N."/>
            <person name="Calvo S."/>
            <person name="Camarata J."/>
            <person name="Campo K."/>
            <person name="Chang J."/>
            <person name="Cheshatsang Y."/>
            <person name="Citroen M."/>
            <person name="Collymore A."/>
            <person name="Considine T."/>
            <person name="Cook A."/>
            <person name="Cooke P."/>
            <person name="Corum B."/>
            <person name="Cuomo C."/>
            <person name="David R."/>
            <person name="Dawoe T."/>
            <person name="Degray S."/>
            <person name="Dodge S."/>
            <person name="Dooley K."/>
            <person name="Dorje P."/>
            <person name="Dorjee K."/>
            <person name="Dorris L."/>
            <person name="Duffey N."/>
            <person name="Dupes A."/>
            <person name="Elkins T."/>
            <person name="Engels R."/>
            <person name="Erickson J."/>
            <person name="Farina A."/>
            <person name="Faro S."/>
            <person name="Ferreira P."/>
            <person name="Fischer H."/>
            <person name="Fitzgerald M."/>
            <person name="Foley K."/>
            <person name="Gage D."/>
            <person name="Galagan J."/>
            <person name="Gearin G."/>
            <person name="Gnerre S."/>
            <person name="Gnirke A."/>
            <person name="Goyette A."/>
            <person name="Graham J."/>
            <person name="Grandbois E."/>
            <person name="Gyaltsen K."/>
            <person name="Hafez N."/>
            <person name="Hagopian D."/>
            <person name="Hagos B."/>
            <person name="Hall J."/>
            <person name="Hatcher B."/>
            <person name="Heller A."/>
            <person name="Higgins H."/>
            <person name="Honan T."/>
            <person name="Horn A."/>
            <person name="Houde N."/>
            <person name="Hughes L."/>
            <person name="Hulme W."/>
            <person name="Husby E."/>
            <person name="Iliev I."/>
            <person name="Jaffe D."/>
            <person name="Jones C."/>
            <person name="Kamal M."/>
            <person name="Kamat A."/>
            <person name="Kamvysselis M."/>
            <person name="Karlsson E."/>
            <person name="Kells C."/>
            <person name="Kieu A."/>
            <person name="Kisner P."/>
            <person name="Kodira C."/>
            <person name="Kulbokas E."/>
            <person name="Labutti K."/>
            <person name="Lama D."/>
            <person name="Landers T."/>
            <person name="Leger J."/>
            <person name="Levine S."/>
            <person name="Lewis D."/>
            <person name="Lewis T."/>
            <person name="Lindblad-toh K."/>
            <person name="Liu X."/>
            <person name="Lokyitsang T."/>
            <person name="Lokyitsang Y."/>
            <person name="Lucien O."/>
            <person name="Lui A."/>
            <person name="Ma L.J."/>
            <person name="Mabbitt R."/>
            <person name="Macdonald J."/>
            <person name="Maclean C."/>
            <person name="Major J."/>
            <person name="Manning J."/>
            <person name="Marabella R."/>
            <person name="Maru K."/>
            <person name="Matthews C."/>
            <person name="Mauceli E."/>
            <person name="Mccarthy M."/>
            <person name="Mcdonough S."/>
            <person name="Mcghee T."/>
            <person name="Meldrim J."/>
            <person name="Meneus L."/>
            <person name="Mesirov J."/>
            <person name="Mihalev A."/>
            <person name="Mihova T."/>
            <person name="Mikkelsen T."/>
            <person name="Mlenga V."/>
            <person name="Moru K."/>
            <person name="Mozes J."/>
            <person name="Mulrain L."/>
            <person name="Munson G."/>
            <person name="Naylor J."/>
            <person name="Newes C."/>
            <person name="Nguyen C."/>
            <person name="Nguyen N."/>
            <person name="Nguyen T."/>
            <person name="Nicol R."/>
            <person name="Nielsen C."/>
            <person name="Nizzari M."/>
            <person name="Norbu C."/>
            <person name="Norbu N."/>
            <person name="O'donnell P."/>
            <person name="Okoawo O."/>
            <person name="O'leary S."/>
            <person name="Omotosho B."/>
            <person name="O'neill K."/>
            <person name="Osman S."/>
            <person name="Parker S."/>
            <person name="Perrin D."/>
            <person name="Phunkhang P."/>
            <person name="Piqani B."/>
            <person name="Purcell S."/>
            <person name="Rachupka T."/>
            <person name="Ramasamy U."/>
            <person name="Rameau R."/>
            <person name="Ray V."/>
            <person name="Raymond C."/>
            <person name="Retta R."/>
            <person name="Richardson S."/>
            <person name="Rise C."/>
            <person name="Rodriguez J."/>
            <person name="Rogers J."/>
            <person name="Rogov P."/>
            <person name="Rutman M."/>
            <person name="Schupbach R."/>
            <person name="Seaman C."/>
            <person name="Settipalli S."/>
            <person name="Sharpe T."/>
            <person name="Sheridan J."/>
            <person name="Sherpa N."/>
            <person name="Shi J."/>
            <person name="Smirnov S."/>
            <person name="Smith C."/>
            <person name="Sougnez C."/>
            <person name="Spencer B."/>
            <person name="Stalker J."/>
            <person name="Stange-thomann N."/>
            <person name="Stavropoulos S."/>
            <person name="Stetson K."/>
            <person name="Stone C."/>
            <person name="Stone S."/>
            <person name="Stubbs M."/>
            <person name="Talamas J."/>
            <person name="Tchuinga P."/>
            <person name="Tenzing P."/>
            <person name="Tesfaye S."/>
            <person name="Theodore J."/>
            <person name="Thoulutsang Y."/>
            <person name="Topham K."/>
            <person name="Towey S."/>
            <person name="Tsamla T."/>
            <person name="Tsomo N."/>
            <person name="Vallee D."/>
            <person name="Vassiliev H."/>
            <person name="Venkataraman V."/>
            <person name="Vinson J."/>
            <person name="Vo A."/>
            <person name="Wade C."/>
            <person name="Wang S."/>
            <person name="Wangchuk T."/>
            <person name="Wangdi T."/>
            <person name="Whittaker C."/>
            <person name="Wilkinson J."/>
            <person name="Wu Y."/>
            <person name="Wyman D."/>
            <person name="Yadav S."/>
            <person name="Yang S."/>
            <person name="Yang X."/>
            <person name="Yeager S."/>
            <person name="Yee E."/>
            <person name="Young G."/>
            <person name="Zainoun J."/>
            <person name="Zembeck L."/>
            <person name="Zimmer A."/>
            <person name="Zody M."/>
            <person name="Lander E."/>
        </authorList>
    </citation>
    <scope>NUCLEOTIDE SEQUENCE [LARGE SCALE GENOMIC DNA]</scope>
</reference>
<dbReference type="Ensembl" id="ENSCSAVT00000004167.1">
    <property type="protein sequence ID" value="ENSCSAVP00000004105.1"/>
    <property type="gene ID" value="ENSCSAVG00000002419.1"/>
</dbReference>
<evidence type="ECO:0000313" key="4">
    <source>
        <dbReference type="Proteomes" id="UP000007875"/>
    </source>
</evidence>
<dbReference type="InParanoid" id="H2YFK7"/>
<feature type="transmembrane region" description="Helical" evidence="1">
    <location>
        <begin position="134"/>
        <end position="160"/>
    </location>
</feature>
<dbReference type="HOGENOM" id="CLU_1229554_0_0_1"/>
<reference evidence="3" key="3">
    <citation type="submission" date="2025-09" db="UniProtKB">
        <authorList>
            <consortium name="Ensembl"/>
        </authorList>
    </citation>
    <scope>IDENTIFICATION</scope>
</reference>
<dbReference type="eggNOG" id="KOG4526">
    <property type="taxonomic scope" value="Eukaryota"/>
</dbReference>
<proteinExistence type="predicted"/>
<feature type="transmembrane region" description="Helical" evidence="1">
    <location>
        <begin position="196"/>
        <end position="216"/>
    </location>
</feature>
<evidence type="ECO:0000256" key="1">
    <source>
        <dbReference type="SAM" id="Phobius"/>
    </source>
</evidence>
<sequence>MLYHMQPSAKVKQLVLKNDIKAIKIIIHSCISPLFLEHDDKSKCERTTFADIQPTHVSFNNLILNTGRQNQLASDGRTLSCAWSFFEKPCALNLTPNPVGSFNLQRWLHQDQTDKKSKQNEPAKTKAEQLKSLVAQYGGFAAAVHIILSLASLGFFYLLVSSGIDIVAIFQKMGIELSSTLGEASNLLIAYTVHKVIMPVRISLTVVTVPVLVRYFRKLGYLKKK</sequence>
<evidence type="ECO:0000259" key="2">
    <source>
        <dbReference type="Pfam" id="PF06916"/>
    </source>
</evidence>
<protein>
    <recommendedName>
        <fullName evidence="2">DUF1279 domain-containing protein</fullName>
    </recommendedName>
</protein>
<keyword evidence="1" id="KW-0472">Membrane</keyword>
<dbReference type="Pfam" id="PF06916">
    <property type="entry name" value="FAM210A-B_dom"/>
    <property type="match status" value="1"/>
</dbReference>
<keyword evidence="1" id="KW-1133">Transmembrane helix</keyword>
<organism evidence="3 4">
    <name type="scientific">Ciona savignyi</name>
    <name type="common">Pacific transparent sea squirt</name>
    <dbReference type="NCBI Taxonomy" id="51511"/>
    <lineage>
        <taxon>Eukaryota</taxon>
        <taxon>Metazoa</taxon>
        <taxon>Chordata</taxon>
        <taxon>Tunicata</taxon>
        <taxon>Ascidiacea</taxon>
        <taxon>Phlebobranchia</taxon>
        <taxon>Cionidae</taxon>
        <taxon>Ciona</taxon>
    </lineage>
</organism>